<sequence>MNSTSRKSRNAGFVRSDRRVIAVFFAGAIGFFGPVYFGASFSPEKSIASPVYTSNCRYHRHHQRGRSTAFRRALGQRLEVGLKLGASHDELQRPWKKAIVDYSGANEYIEAHYGSHPSLESTSSTNSSVPYFLRGNSSSDKVEETIYNARKLGTKPKIASNSAGLGSLYHRSLMEKYGMTLVNSPTDVMDWRNIQEIEEVYIQELEKILPSLFSSKIDMHCFWNPMLRGENLELSLPRFQLDNDEKRRKESPNVDDLGDKHSVSISTANVASAVHIDTDVGAYESLNEFLAIVETNQVACQRGLGETLFDRKRYQTAISKDRKRFAVVNFWRNTNRGIPVRNRPLAILSTRYKDDNNGNININTNISYSEKNPTGHISEISAFPNFRPDMERSKWYTFPNMTNDELLVFYQYDRSVTQPSDLWHCAISIDDSRDHEKGVCPNIDSFSKNARGSSPVRVHSPRESFDIRALIVFDEIIPPDKDRFHSERLRPVLSLEESGCFCDEQALARTQ</sequence>
<reference evidence="4" key="1">
    <citation type="submission" date="2021-01" db="EMBL/GenBank/DDBJ databases">
        <authorList>
            <person name="Corre E."/>
            <person name="Pelletier E."/>
            <person name="Niang G."/>
            <person name="Scheremetjew M."/>
            <person name="Finn R."/>
            <person name="Kale V."/>
            <person name="Holt S."/>
            <person name="Cochrane G."/>
            <person name="Meng A."/>
            <person name="Brown T."/>
            <person name="Cohen L."/>
        </authorList>
    </citation>
    <scope>NUCLEOTIDE SEQUENCE</scope>
    <source>
        <strain evidence="4">10249 10 AB</strain>
    </source>
</reference>
<protein>
    <submittedName>
        <fullName evidence="4">Uncharacterized protein</fullName>
    </submittedName>
</protein>
<feature type="transmembrane region" description="Helical" evidence="2">
    <location>
        <begin position="20"/>
        <end position="39"/>
    </location>
</feature>
<gene>
    <name evidence="3" type="ORF">PAUS00366_LOCUS2687</name>
    <name evidence="4" type="ORF">PAUS00366_LOCUS2688</name>
</gene>
<evidence type="ECO:0000313" key="4">
    <source>
        <dbReference type="EMBL" id="CAE0709968.1"/>
    </source>
</evidence>
<keyword evidence="2" id="KW-0812">Transmembrane</keyword>
<organism evidence="4">
    <name type="scientific">Pseudo-nitzschia australis</name>
    <dbReference type="NCBI Taxonomy" id="44445"/>
    <lineage>
        <taxon>Eukaryota</taxon>
        <taxon>Sar</taxon>
        <taxon>Stramenopiles</taxon>
        <taxon>Ochrophyta</taxon>
        <taxon>Bacillariophyta</taxon>
        <taxon>Bacillariophyceae</taxon>
        <taxon>Bacillariophycidae</taxon>
        <taxon>Bacillariales</taxon>
        <taxon>Bacillariaceae</taxon>
        <taxon>Pseudo-nitzschia</taxon>
    </lineage>
</organism>
<evidence type="ECO:0000256" key="2">
    <source>
        <dbReference type="SAM" id="Phobius"/>
    </source>
</evidence>
<dbReference type="GO" id="GO:0016491">
    <property type="term" value="F:oxidoreductase activity"/>
    <property type="evidence" value="ECO:0007669"/>
    <property type="project" value="InterPro"/>
</dbReference>
<accession>A0A6U9W4J5</accession>
<proteinExistence type="inferred from homology"/>
<evidence type="ECO:0000256" key="1">
    <source>
        <dbReference type="ARBA" id="ARBA00023604"/>
    </source>
</evidence>
<dbReference type="PANTHER" id="PTHR34598:SF3">
    <property type="entry name" value="OXIDOREDUCTASE AN1597"/>
    <property type="match status" value="1"/>
</dbReference>
<dbReference type="InterPro" id="IPR044053">
    <property type="entry name" value="AsaB-like"/>
</dbReference>
<dbReference type="PANTHER" id="PTHR34598">
    <property type="entry name" value="BLL6449 PROTEIN"/>
    <property type="match status" value="1"/>
</dbReference>
<dbReference type="EMBL" id="HBIX01003492">
    <property type="protein sequence ID" value="CAE0709968.1"/>
    <property type="molecule type" value="Transcribed_RNA"/>
</dbReference>
<dbReference type="EMBL" id="HBIX01003491">
    <property type="protein sequence ID" value="CAE0709967.1"/>
    <property type="molecule type" value="Transcribed_RNA"/>
</dbReference>
<evidence type="ECO:0000313" key="3">
    <source>
        <dbReference type="EMBL" id="CAE0709967.1"/>
    </source>
</evidence>
<comment type="similarity">
    <text evidence="1">Belongs to the asaB hydroxylase/desaturase family.</text>
</comment>
<keyword evidence="2" id="KW-1133">Transmembrane helix</keyword>
<name>A0A6U9W4J5_9STRA</name>
<dbReference type="AlphaFoldDB" id="A0A6U9W4J5"/>
<keyword evidence="2" id="KW-0472">Membrane</keyword>